<sequence>MLLTIAGHSCAAARDDTISQSVISRSFIHSAGFSNWRKDSVLATFNFGFSNFAYTSPHNFVVLDDLPDYDAVFGSQVEFWDNAAVKILFLRTSSVKWLCLQWNSLPRCPEKLCEEIVDNCKYLWQLQHLSLVPFSSVDKQFLVKLKAGIIGIFQRVGGFEQ</sequence>
<evidence type="ECO:0000313" key="1">
    <source>
        <dbReference type="EMBL" id="KAJ4492443.1"/>
    </source>
</evidence>
<reference evidence="1" key="1">
    <citation type="submission" date="2022-08" db="EMBL/GenBank/DDBJ databases">
        <title>A Global Phylogenomic Analysis of the Shiitake Genus Lentinula.</title>
        <authorList>
            <consortium name="DOE Joint Genome Institute"/>
            <person name="Sierra-Patev S."/>
            <person name="Min B."/>
            <person name="Naranjo-Ortiz M."/>
            <person name="Looney B."/>
            <person name="Konkel Z."/>
            <person name="Slot J.C."/>
            <person name="Sakamoto Y."/>
            <person name="Steenwyk J.L."/>
            <person name="Rokas A."/>
            <person name="Carro J."/>
            <person name="Camarero S."/>
            <person name="Ferreira P."/>
            <person name="Molpeceres G."/>
            <person name="Ruiz-Duenas F.J."/>
            <person name="Serrano A."/>
            <person name="Henrissat B."/>
            <person name="Drula E."/>
            <person name="Hughes K.W."/>
            <person name="Mata J.L."/>
            <person name="Ishikawa N.K."/>
            <person name="Vargas-Isla R."/>
            <person name="Ushijima S."/>
            <person name="Smith C.A."/>
            <person name="Ahrendt S."/>
            <person name="Andreopoulos W."/>
            <person name="He G."/>
            <person name="Labutti K."/>
            <person name="Lipzen A."/>
            <person name="Ng V."/>
            <person name="Riley R."/>
            <person name="Sandor L."/>
            <person name="Barry K."/>
            <person name="Martinez A.T."/>
            <person name="Xiao Y."/>
            <person name="Gibbons J.G."/>
            <person name="Terashima K."/>
            <person name="Grigoriev I.V."/>
            <person name="Hibbett D.S."/>
        </authorList>
    </citation>
    <scope>NUCLEOTIDE SEQUENCE</scope>
    <source>
        <strain evidence="1">RHP3577 ss4</strain>
    </source>
</reference>
<proteinExistence type="predicted"/>
<evidence type="ECO:0000313" key="2">
    <source>
        <dbReference type="Proteomes" id="UP001150217"/>
    </source>
</evidence>
<accession>A0ABQ8VFQ8</accession>
<organism evidence="1 2">
    <name type="scientific">Lentinula lateritia</name>
    <dbReference type="NCBI Taxonomy" id="40482"/>
    <lineage>
        <taxon>Eukaryota</taxon>
        <taxon>Fungi</taxon>
        <taxon>Dikarya</taxon>
        <taxon>Basidiomycota</taxon>
        <taxon>Agaricomycotina</taxon>
        <taxon>Agaricomycetes</taxon>
        <taxon>Agaricomycetidae</taxon>
        <taxon>Agaricales</taxon>
        <taxon>Marasmiineae</taxon>
        <taxon>Omphalotaceae</taxon>
        <taxon>Lentinula</taxon>
    </lineage>
</organism>
<protein>
    <submittedName>
        <fullName evidence="1">Uncharacterized protein</fullName>
    </submittedName>
</protein>
<dbReference type="Proteomes" id="UP001150217">
    <property type="component" value="Unassembled WGS sequence"/>
</dbReference>
<gene>
    <name evidence="1" type="ORF">C8R41DRAFT_867315</name>
</gene>
<keyword evidence="2" id="KW-1185">Reference proteome</keyword>
<dbReference type="EMBL" id="JANVFT010000038">
    <property type="protein sequence ID" value="KAJ4492443.1"/>
    <property type="molecule type" value="Genomic_DNA"/>
</dbReference>
<name>A0ABQ8VFQ8_9AGAR</name>
<comment type="caution">
    <text evidence="1">The sequence shown here is derived from an EMBL/GenBank/DDBJ whole genome shotgun (WGS) entry which is preliminary data.</text>
</comment>